<evidence type="ECO:0000313" key="4">
    <source>
        <dbReference type="EMBL" id="KMQ94705.1"/>
    </source>
</evidence>
<dbReference type="SUPFAM" id="SSF50729">
    <property type="entry name" value="PH domain-like"/>
    <property type="match status" value="1"/>
</dbReference>
<name>A0A0J7NQI6_LASNI</name>
<proteinExistence type="predicted"/>
<dbReference type="PANTHER" id="PTHR46006">
    <property type="entry name" value="RHO GUANINE NUCLEOTIDE EXCHANGE FACTOR AT 64C, ISOFORM A"/>
    <property type="match status" value="1"/>
</dbReference>
<dbReference type="SMART" id="SM00233">
    <property type="entry name" value="PH"/>
    <property type="match status" value="1"/>
</dbReference>
<dbReference type="InterPro" id="IPR051480">
    <property type="entry name" value="Endocytic_GEF_Adapter"/>
</dbReference>
<dbReference type="Gene3D" id="2.30.29.30">
    <property type="entry name" value="Pleckstrin-homology domain (PH domain)/Phosphotyrosine-binding domain (PTB)"/>
    <property type="match status" value="1"/>
</dbReference>
<evidence type="ECO:0000256" key="2">
    <source>
        <dbReference type="ARBA" id="ARBA00022490"/>
    </source>
</evidence>
<dbReference type="Gene3D" id="1.20.900.10">
    <property type="entry name" value="Dbl homology (DH) domain"/>
    <property type="match status" value="1"/>
</dbReference>
<dbReference type="STRING" id="67767.A0A0J7NQI6"/>
<reference evidence="4 5" key="1">
    <citation type="submission" date="2015-04" db="EMBL/GenBank/DDBJ databases">
        <title>Lasius niger genome sequencing.</title>
        <authorList>
            <person name="Konorov E.A."/>
            <person name="Nikitin M.A."/>
            <person name="Kirill M.V."/>
            <person name="Chang P."/>
        </authorList>
    </citation>
    <scope>NUCLEOTIDE SEQUENCE [LARGE SCALE GENOMIC DNA]</scope>
    <source>
        <tissue evidence="4">Whole</tissue>
    </source>
</reference>
<dbReference type="InterPro" id="IPR035899">
    <property type="entry name" value="DBL_dom_sf"/>
</dbReference>
<comment type="subcellular location">
    <subcellularLocation>
        <location evidence="1">Cytoplasm</location>
    </subcellularLocation>
</comment>
<organism evidence="4 5">
    <name type="scientific">Lasius niger</name>
    <name type="common">Black garden ant</name>
    <dbReference type="NCBI Taxonomy" id="67767"/>
    <lineage>
        <taxon>Eukaryota</taxon>
        <taxon>Metazoa</taxon>
        <taxon>Ecdysozoa</taxon>
        <taxon>Arthropoda</taxon>
        <taxon>Hexapoda</taxon>
        <taxon>Insecta</taxon>
        <taxon>Pterygota</taxon>
        <taxon>Neoptera</taxon>
        <taxon>Endopterygota</taxon>
        <taxon>Hymenoptera</taxon>
        <taxon>Apocrita</taxon>
        <taxon>Aculeata</taxon>
        <taxon>Formicoidea</taxon>
        <taxon>Formicidae</taxon>
        <taxon>Formicinae</taxon>
        <taxon>Lasius</taxon>
        <taxon>Lasius</taxon>
    </lineage>
</organism>
<dbReference type="InterPro" id="IPR000219">
    <property type="entry name" value="DH_dom"/>
</dbReference>
<dbReference type="InterPro" id="IPR001849">
    <property type="entry name" value="PH_domain"/>
</dbReference>
<keyword evidence="2" id="KW-0963">Cytoplasm</keyword>
<keyword evidence="5" id="KW-1185">Reference proteome</keyword>
<gene>
    <name evidence="4" type="ORF">RF55_5123</name>
</gene>
<evidence type="ECO:0000256" key="1">
    <source>
        <dbReference type="ARBA" id="ARBA00004496"/>
    </source>
</evidence>
<dbReference type="Proteomes" id="UP000036403">
    <property type="component" value="Unassembled WGS sequence"/>
</dbReference>
<dbReference type="AlphaFoldDB" id="A0A0J7NQI6"/>
<dbReference type="GO" id="GO:0005737">
    <property type="term" value="C:cytoplasm"/>
    <property type="evidence" value="ECO:0007669"/>
    <property type="project" value="UniProtKB-SubCell"/>
</dbReference>
<dbReference type="PaxDb" id="67767-A0A0J7NQI6"/>
<dbReference type="PANTHER" id="PTHR46006:SF6">
    <property type="entry name" value="INTERSECTIN-2 ISOFORM X1"/>
    <property type="match status" value="1"/>
</dbReference>
<feature type="domain" description="DH" evidence="3">
    <location>
        <begin position="1"/>
        <end position="45"/>
    </location>
</feature>
<comment type="caution">
    <text evidence="4">The sequence shown here is derived from an EMBL/GenBank/DDBJ whole genome shotgun (WGS) entry which is preliminary data.</text>
</comment>
<evidence type="ECO:0000313" key="5">
    <source>
        <dbReference type="Proteomes" id="UP000036403"/>
    </source>
</evidence>
<dbReference type="Pfam" id="PF16652">
    <property type="entry name" value="PH_13"/>
    <property type="match status" value="1"/>
</dbReference>
<dbReference type="GO" id="GO:0005085">
    <property type="term" value="F:guanyl-nucleotide exchange factor activity"/>
    <property type="evidence" value="ECO:0007669"/>
    <property type="project" value="InterPro"/>
</dbReference>
<dbReference type="PROSITE" id="PS50010">
    <property type="entry name" value="DH_2"/>
    <property type="match status" value="1"/>
</dbReference>
<sequence>MQRITKYPLIIGKILEYTPMDHPDRQYLQEALAKSEEFCIQVNEGVREKENSDRLEWLQTHVICDGLEEQLVFNSLTNSLGPRKLVHYGILHKSKSGKELVGFLTNDFLLFVQPIKFSLNCQQFSFERNEHQKFKMYRKPIFLNELSLLGESDGNSSLSGSDAADNSSKTLRLKDQKKAIILLAPSANECSLWSKRIVEARRKFLENERNRLQRQRSIRRRLPEGRLQLVVVEAEDLVIGRKGTVNPVL</sequence>
<accession>A0A0J7NQI6</accession>
<dbReference type="OrthoDB" id="207120at2759"/>
<dbReference type="Pfam" id="PF00621">
    <property type="entry name" value="RhoGEF"/>
    <property type="match status" value="1"/>
</dbReference>
<dbReference type="SUPFAM" id="SSF48065">
    <property type="entry name" value="DBL homology domain (DH-domain)"/>
    <property type="match status" value="1"/>
</dbReference>
<dbReference type="EMBL" id="LBMM01002519">
    <property type="protein sequence ID" value="KMQ94705.1"/>
    <property type="molecule type" value="Genomic_DNA"/>
</dbReference>
<evidence type="ECO:0000259" key="3">
    <source>
        <dbReference type="PROSITE" id="PS50010"/>
    </source>
</evidence>
<protein>
    <submittedName>
        <fullName evidence="4">Intersectin-1-like protein</fullName>
    </submittedName>
</protein>
<dbReference type="InterPro" id="IPR011993">
    <property type="entry name" value="PH-like_dom_sf"/>
</dbReference>
<dbReference type="GO" id="GO:0035025">
    <property type="term" value="P:positive regulation of Rho protein signal transduction"/>
    <property type="evidence" value="ECO:0007669"/>
    <property type="project" value="TreeGrafter"/>
</dbReference>